<organism evidence="1 2">
    <name type="scientific">Photobacterium piscicola</name>
    <dbReference type="NCBI Taxonomy" id="1378299"/>
    <lineage>
        <taxon>Bacteria</taxon>
        <taxon>Pseudomonadati</taxon>
        <taxon>Pseudomonadota</taxon>
        <taxon>Gammaproteobacteria</taxon>
        <taxon>Vibrionales</taxon>
        <taxon>Vibrionaceae</taxon>
        <taxon>Photobacterium</taxon>
    </lineage>
</organism>
<name>A0A1T5HW88_9GAMM</name>
<dbReference type="EMBL" id="FUZI01000001">
    <property type="protein sequence ID" value="SKC30993.1"/>
    <property type="molecule type" value="Genomic_DNA"/>
</dbReference>
<gene>
    <name evidence="1" type="ORF">CZ809_00471</name>
</gene>
<protein>
    <submittedName>
        <fullName evidence="1">Uncharacterized protein</fullName>
    </submittedName>
</protein>
<dbReference type="OrthoDB" id="5512634at2"/>
<sequence length="212" mass="23682">MAIDSDMIGIEVTVLTPFYYHSIPIAGGSATITECLSDTAFNFALAFALGMMDGVCLPDTQDYRRDIGLMPFRCSMLLSNNAELLPAQVRRLNLDSEGGYSNRLYCGTSKGNRKDFYRVQEINVGAIYRGAIFGMNPFKEFNQKSLIVRVGKHRQGIVEIKPITIPKKVVLNAFTAKVFGRDISMGKYLLHNMQQSIPMSPEDALLEVLLWN</sequence>
<dbReference type="Proteomes" id="UP000189966">
    <property type="component" value="Unassembled WGS sequence"/>
</dbReference>
<proteinExistence type="predicted"/>
<evidence type="ECO:0000313" key="1">
    <source>
        <dbReference type="EMBL" id="SKC30993.1"/>
    </source>
</evidence>
<reference evidence="1 2" key="1">
    <citation type="submission" date="2017-02" db="EMBL/GenBank/DDBJ databases">
        <authorList>
            <person name="Peterson S.W."/>
        </authorList>
    </citation>
    <scope>NUCLEOTIDE SEQUENCE [LARGE SCALE GENOMIC DNA]</scope>
    <source>
        <strain evidence="2">type strain: NCCB 100098</strain>
    </source>
</reference>
<dbReference type="AlphaFoldDB" id="A0A1T5HW88"/>
<dbReference type="RefSeq" id="WP_080155832.1">
    <property type="nucleotide sequence ID" value="NZ_FUZI01000001.1"/>
</dbReference>
<evidence type="ECO:0000313" key="2">
    <source>
        <dbReference type="Proteomes" id="UP000189966"/>
    </source>
</evidence>
<accession>A0A1T5HW88</accession>